<accession>A0A1I8I8H1</accession>
<evidence type="ECO:0000256" key="10">
    <source>
        <dbReference type="ARBA" id="ARBA00034078"/>
    </source>
</evidence>
<dbReference type="InterPro" id="IPR002888">
    <property type="entry name" value="2Fe-2S-bd"/>
</dbReference>
<evidence type="ECO:0000256" key="8">
    <source>
        <dbReference type="ARBA" id="ARBA00023014"/>
    </source>
</evidence>
<dbReference type="PANTHER" id="PTHR45444">
    <property type="entry name" value="XANTHINE DEHYDROGENASE"/>
    <property type="match status" value="1"/>
</dbReference>
<dbReference type="FunFam" id="3.10.20.30:FF:000012">
    <property type="entry name" value="Xanthine dehydrogenase/oxidase"/>
    <property type="match status" value="1"/>
</dbReference>
<dbReference type="Pfam" id="PF01799">
    <property type="entry name" value="Fer2_2"/>
    <property type="match status" value="1"/>
</dbReference>
<dbReference type="InterPro" id="IPR016208">
    <property type="entry name" value="Ald_Oxase/xanthine_DH-like"/>
</dbReference>
<dbReference type="Proteomes" id="UP000095280">
    <property type="component" value="Unplaced"/>
</dbReference>
<evidence type="ECO:0000256" key="7">
    <source>
        <dbReference type="ARBA" id="ARBA00023004"/>
    </source>
</evidence>
<dbReference type="GO" id="GO:0005506">
    <property type="term" value="F:iron ion binding"/>
    <property type="evidence" value="ECO:0007669"/>
    <property type="project" value="InterPro"/>
</dbReference>
<evidence type="ECO:0000256" key="3">
    <source>
        <dbReference type="ARBA" id="ARBA00006849"/>
    </source>
</evidence>
<evidence type="ECO:0000256" key="4">
    <source>
        <dbReference type="ARBA" id="ARBA00022714"/>
    </source>
</evidence>
<sequence>MEISTHQEPFIYVNDKRYEITRDCDPEMSLNDFLRDTLNLKGTKVMCREAGCGCCTVCAVYKHPATGEIESKPVNSCVTPLYSAAGWHIVTIEGIGGRSQSAGYHPIQASLADGFGSQCGYCSPGFVMSAYSQLRDNPKATKLEVEHFFDGNICRCTGYRPILDSMKSFACDAGKAGGCLEVEA</sequence>
<comment type="similarity">
    <text evidence="3">Belongs to the xanthine dehydrogenase family.</text>
</comment>
<dbReference type="InterPro" id="IPR001041">
    <property type="entry name" value="2Fe-2S_ferredoxin-type"/>
</dbReference>
<name>A0A1I8I8H1_9PLAT</name>
<evidence type="ECO:0000259" key="12">
    <source>
        <dbReference type="Pfam" id="PF01799"/>
    </source>
</evidence>
<evidence type="ECO:0000256" key="6">
    <source>
        <dbReference type="ARBA" id="ARBA00023002"/>
    </source>
</evidence>
<evidence type="ECO:0000313" key="14">
    <source>
        <dbReference type="WBParaSite" id="maker-uti_cns_0010795-snap-gene-0.3-mRNA-1"/>
    </source>
</evidence>
<organism evidence="13 14">
    <name type="scientific">Macrostomum lignano</name>
    <dbReference type="NCBI Taxonomy" id="282301"/>
    <lineage>
        <taxon>Eukaryota</taxon>
        <taxon>Metazoa</taxon>
        <taxon>Spiralia</taxon>
        <taxon>Lophotrochozoa</taxon>
        <taxon>Platyhelminthes</taxon>
        <taxon>Rhabditophora</taxon>
        <taxon>Macrostomorpha</taxon>
        <taxon>Macrostomida</taxon>
        <taxon>Macrostomidae</taxon>
        <taxon>Macrostomum</taxon>
    </lineage>
</organism>
<dbReference type="Gene3D" id="3.10.20.30">
    <property type="match status" value="1"/>
</dbReference>
<dbReference type="InterPro" id="IPR012675">
    <property type="entry name" value="Beta-grasp_dom_sf"/>
</dbReference>
<comment type="cofactor">
    <cofactor evidence="10">
        <name>[2Fe-2S] cluster</name>
        <dbReference type="ChEBI" id="CHEBI:190135"/>
    </cofactor>
</comment>
<evidence type="ECO:0000256" key="1">
    <source>
        <dbReference type="ARBA" id="ARBA00001924"/>
    </source>
</evidence>
<evidence type="ECO:0000259" key="11">
    <source>
        <dbReference type="Pfam" id="PF00111"/>
    </source>
</evidence>
<evidence type="ECO:0000256" key="9">
    <source>
        <dbReference type="ARBA" id="ARBA00023027"/>
    </source>
</evidence>
<keyword evidence="9" id="KW-0520">NAD</keyword>
<proteinExistence type="inferred from homology"/>
<protein>
    <submittedName>
        <fullName evidence="14">2Fe-2S ferredoxin-type domain-containing protein</fullName>
    </submittedName>
</protein>
<evidence type="ECO:0000313" key="13">
    <source>
        <dbReference type="Proteomes" id="UP000095280"/>
    </source>
</evidence>
<dbReference type="WBParaSite" id="maker-uti_cns_0010795-snap-gene-0.3-mRNA-1">
    <property type="protein sequence ID" value="maker-uti_cns_0010795-snap-gene-0.3-mRNA-1"/>
    <property type="gene ID" value="maker-uti_cns_0010795-snap-gene-0.3"/>
</dbReference>
<keyword evidence="13" id="KW-1185">Reference proteome</keyword>
<dbReference type="GO" id="GO:0016491">
    <property type="term" value="F:oxidoreductase activity"/>
    <property type="evidence" value="ECO:0007669"/>
    <property type="project" value="UniProtKB-KW"/>
</dbReference>
<keyword evidence="6" id="KW-0560">Oxidoreductase</keyword>
<dbReference type="CDD" id="cd00207">
    <property type="entry name" value="fer2"/>
    <property type="match status" value="1"/>
</dbReference>
<evidence type="ECO:0000256" key="2">
    <source>
        <dbReference type="ARBA" id="ARBA00001974"/>
    </source>
</evidence>
<dbReference type="PANTHER" id="PTHR45444:SF3">
    <property type="entry name" value="XANTHINE DEHYDROGENASE"/>
    <property type="match status" value="1"/>
</dbReference>
<keyword evidence="8" id="KW-0411">Iron-sulfur</keyword>
<dbReference type="AlphaFoldDB" id="A0A1I8I8H1"/>
<reference evidence="14" key="1">
    <citation type="submission" date="2016-11" db="UniProtKB">
        <authorList>
            <consortium name="WormBaseParasite"/>
        </authorList>
    </citation>
    <scope>IDENTIFICATION</scope>
</reference>
<dbReference type="Gene3D" id="1.10.150.120">
    <property type="entry name" value="[2Fe-2S]-binding domain"/>
    <property type="match status" value="1"/>
</dbReference>
<comment type="cofactor">
    <cofactor evidence="1">
        <name>Mo-molybdopterin</name>
        <dbReference type="ChEBI" id="CHEBI:71302"/>
    </cofactor>
</comment>
<dbReference type="InterPro" id="IPR036010">
    <property type="entry name" value="2Fe-2S_ferredoxin-like_sf"/>
</dbReference>
<feature type="domain" description="[2Fe-2S]-binding" evidence="12">
    <location>
        <begin position="91"/>
        <end position="166"/>
    </location>
</feature>
<dbReference type="GO" id="GO:0051537">
    <property type="term" value="F:2 iron, 2 sulfur cluster binding"/>
    <property type="evidence" value="ECO:0007669"/>
    <property type="project" value="UniProtKB-KW"/>
</dbReference>
<keyword evidence="4" id="KW-0001">2Fe-2S</keyword>
<dbReference type="Pfam" id="PF00111">
    <property type="entry name" value="Fer2"/>
    <property type="match status" value="1"/>
</dbReference>
<keyword evidence="5" id="KW-0479">Metal-binding</keyword>
<comment type="cofactor">
    <cofactor evidence="2">
        <name>FAD</name>
        <dbReference type="ChEBI" id="CHEBI:57692"/>
    </cofactor>
</comment>
<dbReference type="SUPFAM" id="SSF54292">
    <property type="entry name" value="2Fe-2S ferredoxin-like"/>
    <property type="match status" value="1"/>
</dbReference>
<dbReference type="InterPro" id="IPR036884">
    <property type="entry name" value="2Fe-2S-bd_dom_sf"/>
</dbReference>
<dbReference type="SUPFAM" id="SSF47741">
    <property type="entry name" value="CO dehydrogenase ISP C-domain like"/>
    <property type="match status" value="1"/>
</dbReference>
<keyword evidence="7" id="KW-0408">Iron</keyword>
<feature type="domain" description="2Fe-2S ferredoxin-type" evidence="11">
    <location>
        <begin position="14"/>
        <end position="80"/>
    </location>
</feature>
<evidence type="ECO:0000256" key="5">
    <source>
        <dbReference type="ARBA" id="ARBA00022723"/>
    </source>
</evidence>